<feature type="compositionally biased region" description="Low complexity" evidence="1">
    <location>
        <begin position="631"/>
        <end position="655"/>
    </location>
</feature>
<dbReference type="SUPFAM" id="SSF51206">
    <property type="entry name" value="cAMP-binding domain-like"/>
    <property type="match status" value="3"/>
</dbReference>
<reference evidence="3 4" key="1">
    <citation type="journal article" date="2015" name="PLoS Pathog.">
        <title>Leptomonas seymouri: Adaptations to the Dixenous Life Cycle Analyzed by Genome Sequencing, Transcriptome Profiling and Co-infection with Leishmania donovani.</title>
        <authorList>
            <person name="Kraeva N."/>
            <person name="Butenko A."/>
            <person name="Hlavacova J."/>
            <person name="Kostygov A."/>
            <person name="Myskova J."/>
            <person name="Grybchuk D."/>
            <person name="Lestinova T."/>
            <person name="Votypka J."/>
            <person name="Volf P."/>
            <person name="Opperdoes F."/>
            <person name="Flegontov P."/>
            <person name="Lukes J."/>
            <person name="Yurchenko V."/>
        </authorList>
    </citation>
    <scope>NUCLEOTIDE SEQUENCE [LARGE SCALE GENOMIC DNA]</scope>
    <source>
        <strain evidence="3 4">ATCC 30220</strain>
    </source>
</reference>
<evidence type="ECO:0000259" key="2">
    <source>
        <dbReference type="PROSITE" id="PS50042"/>
    </source>
</evidence>
<dbReference type="EMBL" id="LJSK01000140">
    <property type="protein sequence ID" value="KPI86247.1"/>
    <property type="molecule type" value="Genomic_DNA"/>
</dbReference>
<protein>
    <recommendedName>
        <fullName evidence="2">Cyclic nucleotide-binding domain-containing protein</fullName>
    </recommendedName>
</protein>
<dbReference type="InterPro" id="IPR018490">
    <property type="entry name" value="cNMP-bd_dom_sf"/>
</dbReference>
<dbReference type="OMA" id="CIGFACE"/>
<feature type="domain" description="Cyclic nucleotide-binding" evidence="2">
    <location>
        <begin position="383"/>
        <end position="451"/>
    </location>
</feature>
<evidence type="ECO:0000313" key="4">
    <source>
        <dbReference type="Proteomes" id="UP000038009"/>
    </source>
</evidence>
<dbReference type="InterPro" id="IPR000595">
    <property type="entry name" value="cNMP-bd_dom"/>
</dbReference>
<dbReference type="AlphaFoldDB" id="A0A0N0P5Q1"/>
<proteinExistence type="predicted"/>
<dbReference type="OrthoDB" id="272675at2759"/>
<evidence type="ECO:0000313" key="3">
    <source>
        <dbReference type="EMBL" id="KPI86247.1"/>
    </source>
</evidence>
<comment type="caution">
    <text evidence="3">The sequence shown here is derived from an EMBL/GenBank/DDBJ whole genome shotgun (WGS) entry which is preliminary data.</text>
</comment>
<sequence length="763" mass="83468">MKPDVLRVKSLHVLKRLFAPLVALHVFRTRRKENAKKRKVSRPSPEVLKALQLFSRWPTTTLQSWIASGVVEVHEKGTTIAFAGEPRRATDIFWLLAGKLTQVPNKAELRRCAGDLVHLPTNVPKTGPLILPSHFMESNTKKSLPPLTPVQEQVVDSLSLYHAGQLVDAERLILGGERLRSLRCQSDVVLLRFSLSSCLRIVQSLPSAARSITVDAARQYVQRTMAQFSGTPSTPSIMSANPVLAALPPTVLAAICFQTKPFVFLKSEVISDNVFAAEWLYFLESGQVRIEDSNGPHSRIVSEPFTAIGMHAFVQSSVPDYFDQKSRATAAVYCEVWGLPISAVLSACDAASRLRCALAAAQLLRARGFGRLPLTSALWDCACFLDLSEAAVTAVARALRLRVYTPGETVTLAGRIPTFGFLVVAGDVRLHRSVERDTQHLKPGRAYYFCESLAKMRANETVVSHSSSIILQGSPGLLFEAMEVAGVTPDEARLLLHNAQEYVDRIYGDGSSEVSKAQYAAAERVREYKRRQMEAMHSNSTAPLSDAAAAEVLKNELLTSLEVQLHALHPDAAAAAKFEYFRAGKAAMGDDAAVHPSPSPPPRRLECFSLDEQGKLITSSAPTMPSVDAVHQQQRQQLPQQQPHQQQQQRQQQQLVATTEAAPMSTGQSALTLPPLPRSSPAIPGKANAFVKAPAAPLRSAPPAYVALRAAVRIQPPGTKASKSIPSQRVASMRAAASRLKDEADGIDRRKDNRYPFARDIRR</sequence>
<dbReference type="VEuPathDB" id="TriTrypDB:Lsey_0140_0050"/>
<dbReference type="PROSITE" id="PS50042">
    <property type="entry name" value="CNMP_BINDING_3"/>
    <property type="match status" value="1"/>
</dbReference>
<gene>
    <name evidence="3" type="ORF">ABL78_4673</name>
</gene>
<dbReference type="InterPro" id="IPR014710">
    <property type="entry name" value="RmlC-like_jellyroll"/>
</dbReference>
<feature type="region of interest" description="Disordered" evidence="1">
    <location>
        <begin position="619"/>
        <end position="680"/>
    </location>
</feature>
<dbReference type="Gene3D" id="2.60.120.10">
    <property type="entry name" value="Jelly Rolls"/>
    <property type="match status" value="3"/>
</dbReference>
<keyword evidence="4" id="KW-1185">Reference proteome</keyword>
<evidence type="ECO:0000256" key="1">
    <source>
        <dbReference type="SAM" id="MobiDB-lite"/>
    </source>
</evidence>
<accession>A0A0N0P5Q1</accession>
<organism evidence="3 4">
    <name type="scientific">Leptomonas seymouri</name>
    <dbReference type="NCBI Taxonomy" id="5684"/>
    <lineage>
        <taxon>Eukaryota</taxon>
        <taxon>Discoba</taxon>
        <taxon>Euglenozoa</taxon>
        <taxon>Kinetoplastea</taxon>
        <taxon>Metakinetoplastina</taxon>
        <taxon>Trypanosomatida</taxon>
        <taxon>Trypanosomatidae</taxon>
        <taxon>Leishmaniinae</taxon>
        <taxon>Leptomonas</taxon>
    </lineage>
</organism>
<name>A0A0N0P5Q1_LEPSE</name>
<dbReference type="Proteomes" id="UP000038009">
    <property type="component" value="Unassembled WGS sequence"/>
</dbReference>